<dbReference type="EMBL" id="MPUH01001017">
    <property type="protein sequence ID" value="OMJ71163.1"/>
    <property type="molecule type" value="Genomic_DNA"/>
</dbReference>
<feature type="region of interest" description="Disordered" evidence="1">
    <location>
        <begin position="89"/>
        <end position="115"/>
    </location>
</feature>
<name>A0A1R2B2Y6_9CILI</name>
<feature type="compositionally biased region" description="Basic residues" evidence="1">
    <location>
        <begin position="92"/>
        <end position="108"/>
    </location>
</feature>
<reference evidence="2 3" key="1">
    <citation type="submission" date="2016-11" db="EMBL/GenBank/DDBJ databases">
        <title>The macronuclear genome of Stentor coeruleus: a giant cell with tiny introns.</title>
        <authorList>
            <person name="Slabodnick M."/>
            <person name="Ruby J.G."/>
            <person name="Reiff S.B."/>
            <person name="Swart E.C."/>
            <person name="Gosai S."/>
            <person name="Prabakaran S."/>
            <person name="Witkowska E."/>
            <person name="Larue G.E."/>
            <person name="Fisher S."/>
            <person name="Freeman R.M."/>
            <person name="Gunawardena J."/>
            <person name="Chu W."/>
            <person name="Stover N.A."/>
            <person name="Gregory B.D."/>
            <person name="Nowacki M."/>
            <person name="Derisi J."/>
            <person name="Roy S.W."/>
            <person name="Marshall W.F."/>
            <person name="Sood P."/>
        </authorList>
    </citation>
    <scope>NUCLEOTIDE SEQUENCE [LARGE SCALE GENOMIC DNA]</scope>
    <source>
        <strain evidence="2">WM001</strain>
    </source>
</reference>
<sequence length="148" mass="16762">MATEDFICDPSTFKQTIKASQSEILKDFQQINNSALTIKKIVQLDAEPKKIAKIKSSQRIRKTKLSITEDIGPILGFASLINEIDTFQPAPPKKKLKQNKGKNNKKGPKINQTKENPKFCQGLRAEMHVSLAHFICRKIGKKAYVYNF</sequence>
<protein>
    <submittedName>
        <fullName evidence="2">Uncharacterized protein</fullName>
    </submittedName>
</protein>
<gene>
    <name evidence="2" type="ORF">SteCoe_30707</name>
</gene>
<comment type="caution">
    <text evidence="2">The sequence shown here is derived from an EMBL/GenBank/DDBJ whole genome shotgun (WGS) entry which is preliminary data.</text>
</comment>
<dbReference type="Proteomes" id="UP000187209">
    <property type="component" value="Unassembled WGS sequence"/>
</dbReference>
<proteinExistence type="predicted"/>
<evidence type="ECO:0000256" key="1">
    <source>
        <dbReference type="SAM" id="MobiDB-lite"/>
    </source>
</evidence>
<organism evidence="2 3">
    <name type="scientific">Stentor coeruleus</name>
    <dbReference type="NCBI Taxonomy" id="5963"/>
    <lineage>
        <taxon>Eukaryota</taxon>
        <taxon>Sar</taxon>
        <taxon>Alveolata</taxon>
        <taxon>Ciliophora</taxon>
        <taxon>Postciliodesmatophora</taxon>
        <taxon>Heterotrichea</taxon>
        <taxon>Heterotrichida</taxon>
        <taxon>Stentoridae</taxon>
        <taxon>Stentor</taxon>
    </lineage>
</organism>
<dbReference type="AlphaFoldDB" id="A0A1R2B2Y6"/>
<keyword evidence="3" id="KW-1185">Reference proteome</keyword>
<accession>A0A1R2B2Y6</accession>
<evidence type="ECO:0000313" key="3">
    <source>
        <dbReference type="Proteomes" id="UP000187209"/>
    </source>
</evidence>
<evidence type="ECO:0000313" key="2">
    <source>
        <dbReference type="EMBL" id="OMJ71163.1"/>
    </source>
</evidence>